<dbReference type="CTD" id="94086"/>
<dbReference type="KEGG" id="nasi:112400169"/>
<evidence type="ECO:0000313" key="11">
    <source>
        <dbReference type="Proteomes" id="UP000252040"/>
    </source>
</evidence>
<dbReference type="FunCoup" id="A0A341BIF6">
    <property type="interactions" value="30"/>
</dbReference>
<dbReference type="InterPro" id="IPR008978">
    <property type="entry name" value="HSP20-like_chaperone"/>
</dbReference>
<keyword evidence="11" id="KW-1185">Reference proteome</keyword>
<keyword evidence="4 12" id="KW-0346">Stress response</keyword>
<dbReference type="GeneID" id="112400169"/>
<feature type="compositionally biased region" description="Basic residues" evidence="9">
    <location>
        <begin position="213"/>
        <end position="225"/>
    </location>
</feature>
<dbReference type="InterPro" id="IPR042940">
    <property type="entry name" value="HSPB9"/>
</dbReference>
<evidence type="ECO:0000256" key="7">
    <source>
        <dbReference type="PROSITE-ProRule" id="PRU00285"/>
    </source>
</evidence>
<comment type="similarity">
    <text evidence="7 8">Belongs to the small heat shock protein (HSP20) family.</text>
</comment>
<dbReference type="FunFam" id="2.60.40.790:FF:000063">
    <property type="entry name" value="Heat shock protein beta-9"/>
    <property type="match status" value="1"/>
</dbReference>
<evidence type="ECO:0000256" key="1">
    <source>
        <dbReference type="ARBA" id="ARBA00004123"/>
    </source>
</evidence>
<evidence type="ECO:0000256" key="8">
    <source>
        <dbReference type="RuleBase" id="RU003616"/>
    </source>
</evidence>
<comment type="subcellular location">
    <subcellularLocation>
        <location evidence="2">Cytoplasm</location>
    </subcellularLocation>
    <subcellularLocation>
        <location evidence="1">Nucleus</location>
    </subcellularLocation>
</comment>
<organism evidence="11 12">
    <name type="scientific">Neophocaena asiaeorientalis asiaeorientalis</name>
    <name type="common">Yangtze finless porpoise</name>
    <name type="synonym">Neophocaena phocaenoides subsp. asiaeorientalis</name>
    <dbReference type="NCBI Taxonomy" id="1706337"/>
    <lineage>
        <taxon>Eukaryota</taxon>
        <taxon>Metazoa</taxon>
        <taxon>Chordata</taxon>
        <taxon>Craniata</taxon>
        <taxon>Vertebrata</taxon>
        <taxon>Euteleostomi</taxon>
        <taxon>Mammalia</taxon>
        <taxon>Eutheria</taxon>
        <taxon>Laurasiatheria</taxon>
        <taxon>Artiodactyla</taxon>
        <taxon>Whippomorpha</taxon>
        <taxon>Cetacea</taxon>
        <taxon>Odontoceti</taxon>
        <taxon>Phocoenidae</taxon>
        <taxon>Neophocaena</taxon>
    </lineage>
</organism>
<evidence type="ECO:0000256" key="4">
    <source>
        <dbReference type="ARBA" id="ARBA00023016"/>
    </source>
</evidence>
<keyword evidence="3" id="KW-0963">Cytoplasm</keyword>
<evidence type="ECO:0000256" key="5">
    <source>
        <dbReference type="ARBA" id="ARBA00023242"/>
    </source>
</evidence>
<evidence type="ECO:0000256" key="2">
    <source>
        <dbReference type="ARBA" id="ARBA00004496"/>
    </source>
</evidence>
<keyword evidence="5" id="KW-0539">Nucleus</keyword>
<dbReference type="SUPFAM" id="SSF49764">
    <property type="entry name" value="HSP20-like chaperones"/>
    <property type="match status" value="1"/>
</dbReference>
<feature type="region of interest" description="Disordered" evidence="9">
    <location>
        <begin position="202"/>
        <end position="225"/>
    </location>
</feature>
<feature type="region of interest" description="Disordered" evidence="9">
    <location>
        <begin position="1"/>
        <end position="59"/>
    </location>
</feature>
<dbReference type="Proteomes" id="UP000252040">
    <property type="component" value="Unplaced"/>
</dbReference>
<sequence>MEVGRAQLTPYSVDANLAGSQGSPLSGAASREQERSHAGPRGPPLPASAPPAQRRALHSEPRALQQQLLTRMQLVGSSLPNGSQSASRCPSVAFTEQNQVTTLPVRQLAEDVAAVRGGFQMKMYAHGFTPEELVVQVDGGRLMVTGQRQLEGCDPDGGGFRVARKVHQQMSLPPDLDPAAMTCCLTPSGQLCVRGQCRVLPSPEAQTGPASRLRSRASKKGSKLA</sequence>
<reference evidence="12" key="1">
    <citation type="submission" date="2025-08" db="UniProtKB">
        <authorList>
            <consortium name="RefSeq"/>
        </authorList>
    </citation>
    <scope>IDENTIFICATION</scope>
    <source>
        <tissue evidence="12">Meat</tissue>
    </source>
</reference>
<evidence type="ECO:0000256" key="9">
    <source>
        <dbReference type="SAM" id="MobiDB-lite"/>
    </source>
</evidence>
<evidence type="ECO:0000313" key="12">
    <source>
        <dbReference type="RefSeq" id="XP_024601552.1"/>
    </source>
</evidence>
<dbReference type="STRING" id="1706337.A0A341BIF6"/>
<dbReference type="Pfam" id="PF00011">
    <property type="entry name" value="HSP20"/>
    <property type="match status" value="1"/>
</dbReference>
<evidence type="ECO:0000259" key="10">
    <source>
        <dbReference type="PROSITE" id="PS01031"/>
    </source>
</evidence>
<gene>
    <name evidence="12" type="primary">HSPB9</name>
</gene>
<proteinExistence type="inferred from homology"/>
<dbReference type="GO" id="GO:0005737">
    <property type="term" value="C:cytoplasm"/>
    <property type="evidence" value="ECO:0007669"/>
    <property type="project" value="UniProtKB-SubCell"/>
</dbReference>
<dbReference type="Gene3D" id="2.60.40.790">
    <property type="match status" value="1"/>
</dbReference>
<dbReference type="GO" id="GO:0005634">
    <property type="term" value="C:nucleus"/>
    <property type="evidence" value="ECO:0007669"/>
    <property type="project" value="UniProtKB-SubCell"/>
</dbReference>
<dbReference type="CDD" id="cd06481">
    <property type="entry name" value="ACD_HspB9_like"/>
    <property type="match status" value="1"/>
</dbReference>
<dbReference type="InParanoid" id="A0A341BIF6"/>
<accession>A0A341BIF6</accession>
<dbReference type="PROSITE" id="PS01031">
    <property type="entry name" value="SHSP"/>
    <property type="match status" value="1"/>
</dbReference>
<dbReference type="RefSeq" id="XP_024601552.1">
    <property type="nucleotide sequence ID" value="XM_024745784.1"/>
</dbReference>
<feature type="domain" description="SHSP" evidence="10">
    <location>
        <begin position="96"/>
        <end position="213"/>
    </location>
</feature>
<dbReference type="AlphaFoldDB" id="A0A341BIF6"/>
<name>A0A341BIF6_NEOAA</name>
<dbReference type="InterPro" id="IPR002068">
    <property type="entry name" value="A-crystallin/Hsp20_dom"/>
</dbReference>
<evidence type="ECO:0000256" key="6">
    <source>
        <dbReference type="ARBA" id="ARBA00073536"/>
    </source>
</evidence>
<protein>
    <recommendedName>
        <fullName evidence="6">Heat shock protein beta-9</fullName>
    </recommendedName>
</protein>
<dbReference type="PANTHER" id="PTHR47896">
    <property type="entry name" value="HEAT SHOCK PROTEIN BETA-9"/>
    <property type="match status" value="1"/>
</dbReference>
<evidence type="ECO:0000256" key="3">
    <source>
        <dbReference type="ARBA" id="ARBA00022490"/>
    </source>
</evidence>
<dbReference type="PANTHER" id="PTHR47896:SF1">
    <property type="entry name" value="HEAT SHOCK PROTEIN BETA-9"/>
    <property type="match status" value="1"/>
</dbReference>